<protein>
    <recommendedName>
        <fullName evidence="3">Ig-like domain-containing protein</fullName>
    </recommendedName>
</protein>
<dbReference type="GO" id="GO:0050808">
    <property type="term" value="P:synapse organization"/>
    <property type="evidence" value="ECO:0007669"/>
    <property type="project" value="TreeGrafter"/>
</dbReference>
<evidence type="ECO:0000313" key="4">
    <source>
        <dbReference type="EMBL" id="CAL5142070.1"/>
    </source>
</evidence>
<accession>A0AAV2U072</accession>
<comment type="caution">
    <text evidence="4">The sequence shown here is derived from an EMBL/GenBank/DDBJ whole genome shotgun (WGS) entry which is preliminary data.</text>
</comment>
<dbReference type="GO" id="GO:0008046">
    <property type="term" value="F:axon guidance receptor activity"/>
    <property type="evidence" value="ECO:0007669"/>
    <property type="project" value="TreeGrafter"/>
</dbReference>
<proteinExistence type="predicted"/>
<dbReference type="Gene3D" id="2.60.40.10">
    <property type="entry name" value="Immunoglobulins"/>
    <property type="match status" value="3"/>
</dbReference>
<evidence type="ECO:0000313" key="5">
    <source>
        <dbReference type="Proteomes" id="UP001497525"/>
    </source>
</evidence>
<name>A0AAV2U072_CALDB</name>
<feature type="region of interest" description="Disordered" evidence="1">
    <location>
        <begin position="36"/>
        <end position="66"/>
    </location>
</feature>
<keyword evidence="2" id="KW-0732">Signal</keyword>
<dbReference type="PANTHER" id="PTHR45080">
    <property type="entry name" value="CONTACTIN 5"/>
    <property type="match status" value="1"/>
</dbReference>
<feature type="domain" description="Ig-like" evidence="3">
    <location>
        <begin position="232"/>
        <end position="321"/>
    </location>
</feature>
<dbReference type="InterPro" id="IPR003598">
    <property type="entry name" value="Ig_sub2"/>
</dbReference>
<dbReference type="GO" id="GO:0005886">
    <property type="term" value="C:plasma membrane"/>
    <property type="evidence" value="ECO:0007669"/>
    <property type="project" value="TreeGrafter"/>
</dbReference>
<organism evidence="4 5">
    <name type="scientific">Calicophoron daubneyi</name>
    <name type="common">Rumen fluke</name>
    <name type="synonym">Paramphistomum daubneyi</name>
    <dbReference type="NCBI Taxonomy" id="300641"/>
    <lineage>
        <taxon>Eukaryota</taxon>
        <taxon>Metazoa</taxon>
        <taxon>Spiralia</taxon>
        <taxon>Lophotrochozoa</taxon>
        <taxon>Platyhelminthes</taxon>
        <taxon>Trematoda</taxon>
        <taxon>Digenea</taxon>
        <taxon>Plagiorchiida</taxon>
        <taxon>Pronocephalata</taxon>
        <taxon>Paramphistomoidea</taxon>
        <taxon>Paramphistomidae</taxon>
        <taxon>Calicophoron</taxon>
    </lineage>
</organism>
<dbReference type="InterPro" id="IPR050958">
    <property type="entry name" value="Cell_Adh-Cytoskel_Orgn"/>
</dbReference>
<evidence type="ECO:0000259" key="3">
    <source>
        <dbReference type="PROSITE" id="PS50835"/>
    </source>
</evidence>
<feature type="domain" description="Ig-like" evidence="3">
    <location>
        <begin position="58"/>
        <end position="173"/>
    </location>
</feature>
<dbReference type="InterPro" id="IPR003599">
    <property type="entry name" value="Ig_sub"/>
</dbReference>
<dbReference type="InterPro" id="IPR007110">
    <property type="entry name" value="Ig-like_dom"/>
</dbReference>
<feature type="compositionally biased region" description="Basic and acidic residues" evidence="1">
    <location>
        <begin position="495"/>
        <end position="513"/>
    </location>
</feature>
<dbReference type="InterPro" id="IPR036179">
    <property type="entry name" value="Ig-like_dom_sf"/>
</dbReference>
<dbReference type="InterPro" id="IPR013106">
    <property type="entry name" value="Ig_V-set"/>
</dbReference>
<dbReference type="InterPro" id="IPR013783">
    <property type="entry name" value="Ig-like_fold"/>
</dbReference>
<dbReference type="GO" id="GO:0007156">
    <property type="term" value="P:homophilic cell adhesion via plasma membrane adhesion molecules"/>
    <property type="evidence" value="ECO:0007669"/>
    <property type="project" value="TreeGrafter"/>
</dbReference>
<feature type="compositionally biased region" description="Basic and acidic residues" evidence="1">
    <location>
        <begin position="52"/>
        <end position="66"/>
    </location>
</feature>
<reference evidence="4" key="1">
    <citation type="submission" date="2024-06" db="EMBL/GenBank/DDBJ databases">
        <authorList>
            <person name="Liu X."/>
            <person name="Lenzi L."/>
            <person name="Haldenby T S."/>
            <person name="Uol C."/>
        </authorList>
    </citation>
    <scope>NUCLEOTIDE SEQUENCE</scope>
</reference>
<gene>
    <name evidence="4" type="ORF">CDAUBV1_LOCUS17351</name>
</gene>
<dbReference type="Pfam" id="PF07686">
    <property type="entry name" value="V-set"/>
    <property type="match status" value="1"/>
</dbReference>
<feature type="chain" id="PRO_5043707822" description="Ig-like domain-containing protein" evidence="2">
    <location>
        <begin position="31"/>
        <end position="544"/>
    </location>
</feature>
<evidence type="ECO:0000256" key="1">
    <source>
        <dbReference type="SAM" id="MobiDB-lite"/>
    </source>
</evidence>
<dbReference type="GO" id="GO:0030424">
    <property type="term" value="C:axon"/>
    <property type="evidence" value="ECO:0007669"/>
    <property type="project" value="TreeGrafter"/>
</dbReference>
<dbReference type="PANTHER" id="PTHR45080:SF33">
    <property type="entry name" value="IG-LIKE DOMAIN-CONTAINING PROTEIN"/>
    <property type="match status" value="1"/>
</dbReference>
<dbReference type="GO" id="GO:0043025">
    <property type="term" value="C:neuronal cell body"/>
    <property type="evidence" value="ECO:0007669"/>
    <property type="project" value="TreeGrafter"/>
</dbReference>
<dbReference type="SUPFAM" id="SSF48726">
    <property type="entry name" value="Immunoglobulin"/>
    <property type="match status" value="3"/>
</dbReference>
<dbReference type="SMART" id="SM00408">
    <property type="entry name" value="IGc2"/>
    <property type="match status" value="3"/>
</dbReference>
<dbReference type="PROSITE" id="PS50835">
    <property type="entry name" value="IG_LIKE"/>
    <property type="match status" value="2"/>
</dbReference>
<sequence>MTRSTGFIRNIESWTTVLIVLFCLLRLAIPKPNIRDHRTYDGIQQPPPPPSARDKRSPDDSKTSDQYDYTKVEAVVNSTAFLPCRPTKKSKTTSSWEETEKGKLLWKSVNTNEYLIYDNRRLYPDTRFIVDMSSFDQTVMDLRIDNVQLKDEGTYICLYSTGQSVYRQKIELVVLGLMYGKDLARIVCSCAGGPLEVSKNIYLLRTYGVQKQLPFYCSHSLNPIFLLCPVPPSIIENSSSPDRVIVQEWENTVLHCKAWGVPQPKITWYVLPQEGPPRQLGQFPNARFTVKSNLLVITNVTRDLHGLYKCLATNGLEKTASHLIQLDVQFPPTIRMANRKIGQFLHRTTMVRALIKGNPISAFYWEFGRRPIEGPNSNCIIPMPNEKYCIIIDKLNTMDKEVKTTLFIANLTNSDYGQYTCVVETPFGIFRNSTEVFRTNPPQLSTWEARYEGESNKHSSSAKSGIFGREDRKFNEKINKRATYLTINTPRRADSLRGHRSMEPPETTCHSDECQENSTVRRRVGRDLYLFLFVHIVCSTMSDD</sequence>
<feature type="signal peptide" evidence="2">
    <location>
        <begin position="1"/>
        <end position="30"/>
    </location>
</feature>
<dbReference type="Pfam" id="PF13927">
    <property type="entry name" value="Ig_3"/>
    <property type="match status" value="1"/>
</dbReference>
<dbReference type="Proteomes" id="UP001497525">
    <property type="component" value="Unassembled WGS sequence"/>
</dbReference>
<dbReference type="SMART" id="SM00409">
    <property type="entry name" value="IG"/>
    <property type="match status" value="3"/>
</dbReference>
<evidence type="ECO:0000256" key="2">
    <source>
        <dbReference type="SAM" id="SignalP"/>
    </source>
</evidence>
<dbReference type="AlphaFoldDB" id="A0AAV2U072"/>
<feature type="region of interest" description="Disordered" evidence="1">
    <location>
        <begin position="495"/>
        <end position="514"/>
    </location>
</feature>
<dbReference type="EMBL" id="CAXLJL010000945">
    <property type="protein sequence ID" value="CAL5142070.1"/>
    <property type="molecule type" value="Genomic_DNA"/>
</dbReference>